<organism evidence="2">
    <name type="scientific">Chelativorans sp. (strain BNC1)</name>
    <dbReference type="NCBI Taxonomy" id="266779"/>
    <lineage>
        <taxon>Bacteria</taxon>
        <taxon>Pseudomonadati</taxon>
        <taxon>Pseudomonadota</taxon>
        <taxon>Alphaproteobacteria</taxon>
        <taxon>Hyphomicrobiales</taxon>
        <taxon>Phyllobacteriaceae</taxon>
        <taxon>Chelativorans</taxon>
    </lineage>
</organism>
<dbReference type="Pfam" id="PF06169">
    <property type="entry name" value="DUF982"/>
    <property type="match status" value="1"/>
</dbReference>
<dbReference type="EMBL" id="CP000390">
    <property type="protein sequence ID" value="ABG62248.1"/>
    <property type="molecule type" value="Genomic_DNA"/>
</dbReference>
<evidence type="ECO:0000313" key="2">
    <source>
        <dbReference type="EMBL" id="ABG62248.1"/>
    </source>
</evidence>
<proteinExistence type="predicted"/>
<dbReference type="HOGENOM" id="CLU_1892441_0_0_5"/>
<dbReference type="InterPro" id="IPR010385">
    <property type="entry name" value="DUF982"/>
</dbReference>
<dbReference type="Gene3D" id="6.10.250.730">
    <property type="match status" value="1"/>
</dbReference>
<protein>
    <recommendedName>
        <fullName evidence="3">DUF982 domain-containing protein</fullName>
    </recommendedName>
</protein>
<feature type="compositionally biased region" description="Polar residues" evidence="1">
    <location>
        <begin position="125"/>
        <end position="134"/>
    </location>
</feature>
<dbReference type="KEGG" id="mes:Meso_0848"/>
<evidence type="ECO:0000256" key="1">
    <source>
        <dbReference type="SAM" id="MobiDB-lite"/>
    </source>
</evidence>
<reference evidence="2" key="1">
    <citation type="submission" date="2006-06" db="EMBL/GenBank/DDBJ databases">
        <title>Complete sequence of chromosome of Chelativorans sp. BNC1.</title>
        <authorList>
            <consortium name="US DOE Joint Genome Institute"/>
            <person name="Copeland A."/>
            <person name="Lucas S."/>
            <person name="Lapidus A."/>
            <person name="Barry K."/>
            <person name="Detter J.C."/>
            <person name="Glavina del Rio T."/>
            <person name="Hammon N."/>
            <person name="Israni S."/>
            <person name="Dalin E."/>
            <person name="Tice H."/>
            <person name="Pitluck S."/>
            <person name="Chertkov O."/>
            <person name="Brettin T."/>
            <person name="Bruce D."/>
            <person name="Han C."/>
            <person name="Tapia R."/>
            <person name="Gilna P."/>
            <person name="Schmutz J."/>
            <person name="Larimer F."/>
            <person name="Land M."/>
            <person name="Hauser L."/>
            <person name="Kyrpides N."/>
            <person name="Mikhailova N."/>
            <person name="Richardson P."/>
        </authorList>
    </citation>
    <scope>NUCLEOTIDE SEQUENCE</scope>
    <source>
        <strain evidence="2">BNC1</strain>
    </source>
</reference>
<sequence length="134" mass="14738">MNDKAFPTPVELRLEHNIRKVSTVFEALECLLGPWPITTCREYRSAVRACRDCLDGLRSPVAAYRAFKAASRVAEALLAKAAPGRRWIPADSLTGYRSSADLECSLKTMSTLGNGKKNRGEIHSPISSGESFPR</sequence>
<feature type="region of interest" description="Disordered" evidence="1">
    <location>
        <begin position="115"/>
        <end position="134"/>
    </location>
</feature>
<accession>Q11K27</accession>
<dbReference type="eggNOG" id="ENOG5033C3Z">
    <property type="taxonomic scope" value="Bacteria"/>
</dbReference>
<dbReference type="AlphaFoldDB" id="Q11K27"/>
<evidence type="ECO:0008006" key="3">
    <source>
        <dbReference type="Google" id="ProtNLM"/>
    </source>
</evidence>
<name>Q11K27_CHESB</name>
<dbReference type="OrthoDB" id="8084083at2"/>
<gene>
    <name evidence="2" type="ordered locus">Meso_0848</name>
</gene>